<evidence type="ECO:0000259" key="8">
    <source>
        <dbReference type="Pfam" id="PF00892"/>
    </source>
</evidence>
<dbReference type="EMBL" id="OBQF01000003">
    <property type="protein sequence ID" value="SOC41915.1"/>
    <property type="molecule type" value="Genomic_DNA"/>
</dbReference>
<accession>A0A285UJ37</accession>
<name>A0A285UJ37_9STAP</name>
<keyword evidence="5 7" id="KW-1133">Transmembrane helix</keyword>
<keyword evidence="3" id="KW-1003">Cell membrane</keyword>
<keyword evidence="10" id="KW-1185">Reference proteome</keyword>
<dbReference type="GO" id="GO:0005886">
    <property type="term" value="C:plasma membrane"/>
    <property type="evidence" value="ECO:0007669"/>
    <property type="project" value="UniProtKB-SubCell"/>
</dbReference>
<evidence type="ECO:0000256" key="2">
    <source>
        <dbReference type="ARBA" id="ARBA00007362"/>
    </source>
</evidence>
<reference evidence="10" key="1">
    <citation type="submission" date="2017-08" db="EMBL/GenBank/DDBJ databases">
        <authorList>
            <person name="Varghese N."/>
            <person name="Submissions S."/>
        </authorList>
    </citation>
    <scope>NUCLEOTIDE SEQUENCE [LARGE SCALE GENOMIC DNA]</scope>
    <source>
        <strain evidence="10">DSM 23173</strain>
    </source>
</reference>
<evidence type="ECO:0000313" key="9">
    <source>
        <dbReference type="EMBL" id="SOC41915.1"/>
    </source>
</evidence>
<feature type="transmembrane region" description="Helical" evidence="7">
    <location>
        <begin position="194"/>
        <end position="212"/>
    </location>
</feature>
<dbReference type="AlphaFoldDB" id="A0A285UJ37"/>
<comment type="similarity">
    <text evidence="2">Belongs to the EamA transporter family.</text>
</comment>
<dbReference type="InterPro" id="IPR050638">
    <property type="entry name" value="AA-Vitamin_Transporters"/>
</dbReference>
<sequence>MSREMILTNRQKGIILAVTGAFFWGVGGVASDWLFTNKGIDIDWYVTARLLASGIFLVAVHRFMSKDIPVFSIFREKSTVMRLIIFSIFGMLLVQYSYMASIDYGNAAIATLLQYLAPVYIIIWYLIKGQERVNAFDALAIFLTLTGTFLLLTNGSFENLSVPLPAVVWGVISGFSLAFYTIYAGALLRRFPSVLVVGWAMIIAGGVMNFIHPVWEVGAGRMDMATIAVLLFGIFAGTAIAFWFFIKSLEYISAKETTLFGTIEPLAAIVASVIVMNVVFQSWQLVGMFLILVLITLLSLKKQDE</sequence>
<gene>
    <name evidence="9" type="ORF">SAMN05878391_1457</name>
</gene>
<feature type="transmembrane region" description="Helical" evidence="7">
    <location>
        <begin position="258"/>
        <end position="276"/>
    </location>
</feature>
<protein>
    <submittedName>
        <fullName evidence="9">EamA domain-containing membrane protein RarD</fullName>
    </submittedName>
</protein>
<feature type="transmembrane region" description="Helical" evidence="7">
    <location>
        <begin position="134"/>
        <end position="154"/>
    </location>
</feature>
<dbReference type="InterPro" id="IPR037185">
    <property type="entry name" value="EmrE-like"/>
</dbReference>
<evidence type="ECO:0000256" key="5">
    <source>
        <dbReference type="ARBA" id="ARBA00022989"/>
    </source>
</evidence>
<evidence type="ECO:0000256" key="4">
    <source>
        <dbReference type="ARBA" id="ARBA00022692"/>
    </source>
</evidence>
<dbReference type="PANTHER" id="PTHR32322:SF18">
    <property type="entry name" value="S-ADENOSYLMETHIONINE_S-ADENOSYLHOMOCYSTEINE TRANSPORTER"/>
    <property type="match status" value="1"/>
</dbReference>
<feature type="transmembrane region" description="Helical" evidence="7">
    <location>
        <begin position="166"/>
        <end position="187"/>
    </location>
</feature>
<feature type="transmembrane region" description="Helical" evidence="7">
    <location>
        <begin position="80"/>
        <end position="98"/>
    </location>
</feature>
<dbReference type="PANTHER" id="PTHR32322">
    <property type="entry name" value="INNER MEMBRANE TRANSPORTER"/>
    <property type="match status" value="1"/>
</dbReference>
<keyword evidence="4 7" id="KW-0812">Transmembrane</keyword>
<evidence type="ECO:0000256" key="7">
    <source>
        <dbReference type="SAM" id="Phobius"/>
    </source>
</evidence>
<dbReference type="SUPFAM" id="SSF103481">
    <property type="entry name" value="Multidrug resistance efflux transporter EmrE"/>
    <property type="match status" value="2"/>
</dbReference>
<dbReference type="InterPro" id="IPR000620">
    <property type="entry name" value="EamA_dom"/>
</dbReference>
<dbReference type="Pfam" id="PF00892">
    <property type="entry name" value="EamA"/>
    <property type="match status" value="2"/>
</dbReference>
<feature type="transmembrane region" description="Helical" evidence="7">
    <location>
        <begin position="42"/>
        <end position="60"/>
    </location>
</feature>
<feature type="transmembrane region" description="Helical" evidence="7">
    <location>
        <begin position="104"/>
        <end position="127"/>
    </location>
</feature>
<dbReference type="Proteomes" id="UP000219412">
    <property type="component" value="Unassembled WGS sequence"/>
</dbReference>
<evidence type="ECO:0000256" key="6">
    <source>
        <dbReference type="ARBA" id="ARBA00023136"/>
    </source>
</evidence>
<feature type="domain" description="EamA" evidence="8">
    <location>
        <begin position="12"/>
        <end position="152"/>
    </location>
</feature>
<proteinExistence type="inferred from homology"/>
<evidence type="ECO:0000256" key="1">
    <source>
        <dbReference type="ARBA" id="ARBA00004651"/>
    </source>
</evidence>
<evidence type="ECO:0000256" key="3">
    <source>
        <dbReference type="ARBA" id="ARBA00022475"/>
    </source>
</evidence>
<organism evidence="9 10">
    <name type="scientific">Salinicoccus kekensis</name>
    <dbReference type="NCBI Taxonomy" id="714307"/>
    <lineage>
        <taxon>Bacteria</taxon>
        <taxon>Bacillati</taxon>
        <taxon>Bacillota</taxon>
        <taxon>Bacilli</taxon>
        <taxon>Bacillales</taxon>
        <taxon>Staphylococcaceae</taxon>
        <taxon>Salinicoccus</taxon>
    </lineage>
</organism>
<feature type="transmembrane region" description="Helical" evidence="7">
    <location>
        <begin position="224"/>
        <end position="246"/>
    </location>
</feature>
<evidence type="ECO:0000313" key="10">
    <source>
        <dbReference type="Proteomes" id="UP000219412"/>
    </source>
</evidence>
<feature type="domain" description="EamA" evidence="8">
    <location>
        <begin position="165"/>
        <end position="299"/>
    </location>
</feature>
<feature type="transmembrane region" description="Helical" evidence="7">
    <location>
        <begin position="12"/>
        <end position="30"/>
    </location>
</feature>
<comment type="subcellular location">
    <subcellularLocation>
        <location evidence="1">Cell membrane</location>
        <topology evidence="1">Multi-pass membrane protein</topology>
    </subcellularLocation>
</comment>
<keyword evidence="6 7" id="KW-0472">Membrane</keyword>
<feature type="transmembrane region" description="Helical" evidence="7">
    <location>
        <begin position="282"/>
        <end position="300"/>
    </location>
</feature>